<dbReference type="Proteomes" id="UP000305067">
    <property type="component" value="Unassembled WGS sequence"/>
</dbReference>
<feature type="transmembrane region" description="Helical" evidence="1">
    <location>
        <begin position="34"/>
        <end position="57"/>
    </location>
</feature>
<dbReference type="EMBL" id="ML178818">
    <property type="protein sequence ID" value="TFL04584.1"/>
    <property type="molecule type" value="Genomic_DNA"/>
</dbReference>
<evidence type="ECO:0000313" key="3">
    <source>
        <dbReference type="Proteomes" id="UP000305067"/>
    </source>
</evidence>
<evidence type="ECO:0000313" key="2">
    <source>
        <dbReference type="EMBL" id="TFL04584.1"/>
    </source>
</evidence>
<evidence type="ECO:0008006" key="4">
    <source>
        <dbReference type="Google" id="ProtNLM"/>
    </source>
</evidence>
<keyword evidence="3" id="KW-1185">Reference proteome</keyword>
<gene>
    <name evidence="2" type="ORF">BDV98DRAFT_562505</name>
</gene>
<organism evidence="2 3">
    <name type="scientific">Pterulicium gracile</name>
    <dbReference type="NCBI Taxonomy" id="1884261"/>
    <lineage>
        <taxon>Eukaryota</taxon>
        <taxon>Fungi</taxon>
        <taxon>Dikarya</taxon>
        <taxon>Basidiomycota</taxon>
        <taxon>Agaricomycotina</taxon>
        <taxon>Agaricomycetes</taxon>
        <taxon>Agaricomycetidae</taxon>
        <taxon>Agaricales</taxon>
        <taxon>Pleurotineae</taxon>
        <taxon>Pterulaceae</taxon>
        <taxon>Pterulicium</taxon>
    </lineage>
</organism>
<keyword evidence="1" id="KW-1133">Transmembrane helix</keyword>
<name>A0A5C3R1I7_9AGAR</name>
<proteinExistence type="predicted"/>
<dbReference type="AlphaFoldDB" id="A0A5C3R1I7"/>
<protein>
    <recommendedName>
        <fullName evidence="4">Transmembrane protein</fullName>
    </recommendedName>
</protein>
<sequence length="152" mass="17227">MTVFTRRRSCQNLTFHLHLLNLHGLHLASFSSSLAIWLCITTISLFSFCFGLTLCFSSSVSMETHQRAHVQRPFFIFYHSPHHLFTSLTCSSPFHHPFSSTLTTFPSSRLFFHLSLCRFLEVPRPLSCSESAVSLLDACPQLRSSSAGERSL</sequence>
<keyword evidence="1" id="KW-0812">Transmembrane</keyword>
<keyword evidence="1" id="KW-0472">Membrane</keyword>
<reference evidence="2 3" key="1">
    <citation type="journal article" date="2019" name="Nat. Ecol. Evol.">
        <title>Megaphylogeny resolves global patterns of mushroom evolution.</title>
        <authorList>
            <person name="Varga T."/>
            <person name="Krizsan K."/>
            <person name="Foldi C."/>
            <person name="Dima B."/>
            <person name="Sanchez-Garcia M."/>
            <person name="Sanchez-Ramirez S."/>
            <person name="Szollosi G.J."/>
            <person name="Szarkandi J.G."/>
            <person name="Papp V."/>
            <person name="Albert L."/>
            <person name="Andreopoulos W."/>
            <person name="Angelini C."/>
            <person name="Antonin V."/>
            <person name="Barry K.W."/>
            <person name="Bougher N.L."/>
            <person name="Buchanan P."/>
            <person name="Buyck B."/>
            <person name="Bense V."/>
            <person name="Catcheside P."/>
            <person name="Chovatia M."/>
            <person name="Cooper J."/>
            <person name="Damon W."/>
            <person name="Desjardin D."/>
            <person name="Finy P."/>
            <person name="Geml J."/>
            <person name="Haridas S."/>
            <person name="Hughes K."/>
            <person name="Justo A."/>
            <person name="Karasinski D."/>
            <person name="Kautmanova I."/>
            <person name="Kiss B."/>
            <person name="Kocsube S."/>
            <person name="Kotiranta H."/>
            <person name="LaButti K.M."/>
            <person name="Lechner B.E."/>
            <person name="Liimatainen K."/>
            <person name="Lipzen A."/>
            <person name="Lukacs Z."/>
            <person name="Mihaltcheva S."/>
            <person name="Morgado L.N."/>
            <person name="Niskanen T."/>
            <person name="Noordeloos M.E."/>
            <person name="Ohm R.A."/>
            <person name="Ortiz-Santana B."/>
            <person name="Ovrebo C."/>
            <person name="Racz N."/>
            <person name="Riley R."/>
            <person name="Savchenko A."/>
            <person name="Shiryaev A."/>
            <person name="Soop K."/>
            <person name="Spirin V."/>
            <person name="Szebenyi C."/>
            <person name="Tomsovsky M."/>
            <person name="Tulloss R.E."/>
            <person name="Uehling J."/>
            <person name="Grigoriev I.V."/>
            <person name="Vagvolgyi C."/>
            <person name="Papp T."/>
            <person name="Martin F.M."/>
            <person name="Miettinen O."/>
            <person name="Hibbett D.S."/>
            <person name="Nagy L.G."/>
        </authorList>
    </citation>
    <scope>NUCLEOTIDE SEQUENCE [LARGE SCALE GENOMIC DNA]</scope>
    <source>
        <strain evidence="2 3">CBS 309.79</strain>
    </source>
</reference>
<evidence type="ECO:0000256" key="1">
    <source>
        <dbReference type="SAM" id="Phobius"/>
    </source>
</evidence>
<accession>A0A5C3R1I7</accession>